<keyword evidence="1 3" id="KW-0479">Metal-binding</keyword>
<name>A0ABP0TNV1_9BRYO</name>
<dbReference type="Pfam" id="PF14226">
    <property type="entry name" value="DIOX_N"/>
    <property type="match status" value="1"/>
</dbReference>
<feature type="domain" description="Fe2OG dioxygenase" evidence="5">
    <location>
        <begin position="307"/>
        <end position="406"/>
    </location>
</feature>
<dbReference type="PROSITE" id="PS51471">
    <property type="entry name" value="FE2OG_OXY"/>
    <property type="match status" value="1"/>
</dbReference>
<feature type="region of interest" description="Disordered" evidence="4">
    <location>
        <begin position="447"/>
        <end position="486"/>
    </location>
</feature>
<dbReference type="InterPro" id="IPR026992">
    <property type="entry name" value="DIOX_N"/>
</dbReference>
<organism evidence="6 7">
    <name type="scientific">Sphagnum troendelagicum</name>
    <dbReference type="NCBI Taxonomy" id="128251"/>
    <lineage>
        <taxon>Eukaryota</taxon>
        <taxon>Viridiplantae</taxon>
        <taxon>Streptophyta</taxon>
        <taxon>Embryophyta</taxon>
        <taxon>Bryophyta</taxon>
        <taxon>Sphagnophytina</taxon>
        <taxon>Sphagnopsida</taxon>
        <taxon>Sphagnales</taxon>
        <taxon>Sphagnaceae</taxon>
        <taxon>Sphagnum</taxon>
    </lineage>
</organism>
<protein>
    <recommendedName>
        <fullName evidence="5">Fe2OG dioxygenase domain-containing protein</fullName>
    </recommendedName>
</protein>
<keyword evidence="3" id="KW-0560">Oxidoreductase</keyword>
<dbReference type="InterPro" id="IPR027443">
    <property type="entry name" value="IPNS-like_sf"/>
</dbReference>
<dbReference type="Gene3D" id="2.60.120.330">
    <property type="entry name" value="B-lactam Antibiotic, Isopenicillin N Synthase, Chain"/>
    <property type="match status" value="1"/>
</dbReference>
<evidence type="ECO:0000259" key="5">
    <source>
        <dbReference type="PROSITE" id="PS51471"/>
    </source>
</evidence>
<evidence type="ECO:0000313" key="6">
    <source>
        <dbReference type="EMBL" id="CAK9201340.1"/>
    </source>
</evidence>
<dbReference type="InterPro" id="IPR005123">
    <property type="entry name" value="Oxoglu/Fe-dep_dioxygenase_dom"/>
</dbReference>
<keyword evidence="7" id="KW-1185">Reference proteome</keyword>
<dbReference type="PANTHER" id="PTHR47990">
    <property type="entry name" value="2-OXOGLUTARATE (2OG) AND FE(II)-DEPENDENT OXYGENASE SUPERFAMILY PROTEIN-RELATED"/>
    <property type="match status" value="1"/>
</dbReference>
<sequence length="486" mass="55221">MASSLAAVQKQKNAPSHHDDDHHHDKVTNKNLSSSSSNKKKKKEEEEEEEDLVCDVREMTITNDVDDDDNNNNNNNNNKSNNPFDVTTRSMGRYLRGEMTVEEFFLPEKDRGLYYLPHDQYQEDDEMPVFDLSGILQQSVEQSSNGVEVVHDAAEAKQKEAAEDLICRMMGEASRTWGFFGVVNHGVSLELIERMRARAQRFFQLPVHQKLKGAPNERLPLAYFPGTPSFHYSKCWNEALQLESNPDKLQLFCESVWSEEHDRESFRAALLECTAALGELGGRILVLLAKSLGLDPNQFKRHLRFESKASLRMNHYPPCPHPDKIEGLYAHSDASMISIVHQGLVGGLQILKDDKWVGVRPNPAALVVNIGEAVMMMSNERFPSVMHRVVANSHEPRLSLAFFCMPGDEDVISVAEKLTNESHPAKFIPFSWKEYIAHIWREDRPGYYRKKKGSSSTDKEDDDQGSSVNEDNNHDRQSLATTELHD</sequence>
<evidence type="ECO:0000313" key="7">
    <source>
        <dbReference type="Proteomes" id="UP001497512"/>
    </source>
</evidence>
<evidence type="ECO:0000256" key="2">
    <source>
        <dbReference type="ARBA" id="ARBA00023004"/>
    </source>
</evidence>
<dbReference type="InterPro" id="IPR050231">
    <property type="entry name" value="Iron_ascorbate_oxido_reductase"/>
</dbReference>
<proteinExistence type="inferred from homology"/>
<dbReference type="Proteomes" id="UP001497512">
    <property type="component" value="Chromosome 13"/>
</dbReference>
<feature type="compositionally biased region" description="Low complexity" evidence="4">
    <location>
        <begin position="71"/>
        <end position="82"/>
    </location>
</feature>
<feature type="compositionally biased region" description="Basic and acidic residues" evidence="4">
    <location>
        <begin position="471"/>
        <end position="486"/>
    </location>
</feature>
<feature type="region of interest" description="Disordered" evidence="4">
    <location>
        <begin position="1"/>
        <end position="87"/>
    </location>
</feature>
<dbReference type="SUPFAM" id="SSF51197">
    <property type="entry name" value="Clavaminate synthase-like"/>
    <property type="match status" value="1"/>
</dbReference>
<dbReference type="Pfam" id="PF03171">
    <property type="entry name" value="2OG-FeII_Oxy"/>
    <property type="match status" value="1"/>
</dbReference>
<dbReference type="InterPro" id="IPR044861">
    <property type="entry name" value="IPNS-like_FE2OG_OXY"/>
</dbReference>
<evidence type="ECO:0000256" key="3">
    <source>
        <dbReference type="RuleBase" id="RU003682"/>
    </source>
</evidence>
<reference evidence="6" key="1">
    <citation type="submission" date="2024-02" db="EMBL/GenBank/DDBJ databases">
        <authorList>
            <consortium name="ELIXIR-Norway"/>
            <consortium name="Elixir Norway"/>
        </authorList>
    </citation>
    <scope>NUCLEOTIDE SEQUENCE</scope>
</reference>
<evidence type="ECO:0000256" key="1">
    <source>
        <dbReference type="ARBA" id="ARBA00022723"/>
    </source>
</evidence>
<evidence type="ECO:0000256" key="4">
    <source>
        <dbReference type="SAM" id="MobiDB-lite"/>
    </source>
</evidence>
<accession>A0ABP0TNV1</accession>
<gene>
    <name evidence="6" type="ORF">CSSPTR1EN2_LOCUS5858</name>
</gene>
<comment type="similarity">
    <text evidence="3">Belongs to the iron/ascorbate-dependent oxidoreductase family.</text>
</comment>
<keyword evidence="2 3" id="KW-0408">Iron</keyword>
<dbReference type="EMBL" id="OZ019905">
    <property type="protein sequence ID" value="CAK9201340.1"/>
    <property type="molecule type" value="Genomic_DNA"/>
</dbReference>
<feature type="compositionally biased region" description="Basic and acidic residues" evidence="4">
    <location>
        <begin position="16"/>
        <end position="28"/>
    </location>
</feature>